<evidence type="ECO:0000313" key="2">
    <source>
        <dbReference type="Proteomes" id="UP000002424"/>
    </source>
</evidence>
<dbReference type="AlphaFoldDB" id="C1DPR8"/>
<protein>
    <recommendedName>
        <fullName evidence="3">Transposase</fullName>
    </recommendedName>
</protein>
<evidence type="ECO:0000313" key="1">
    <source>
        <dbReference type="EMBL" id="ACO79489.1"/>
    </source>
</evidence>
<dbReference type="eggNOG" id="COG1943">
    <property type="taxonomic scope" value="Bacteria"/>
</dbReference>
<sequence length="38" mass="4575">MSNYRRARVPGATYFFTVNLRDRTNDLLIREIDLYRAP</sequence>
<dbReference type="KEGG" id="avn:Avin_33350"/>
<name>C1DPR8_AZOVD</name>
<accession>C1DPR8</accession>
<keyword evidence="2" id="KW-1185">Reference proteome</keyword>
<proteinExistence type="predicted"/>
<evidence type="ECO:0008006" key="3">
    <source>
        <dbReference type="Google" id="ProtNLM"/>
    </source>
</evidence>
<organism evidence="1 2">
    <name type="scientific">Azotobacter vinelandii (strain DJ / ATCC BAA-1303)</name>
    <dbReference type="NCBI Taxonomy" id="322710"/>
    <lineage>
        <taxon>Bacteria</taxon>
        <taxon>Pseudomonadati</taxon>
        <taxon>Pseudomonadota</taxon>
        <taxon>Gammaproteobacteria</taxon>
        <taxon>Pseudomonadales</taxon>
        <taxon>Pseudomonadaceae</taxon>
        <taxon>Azotobacter</taxon>
    </lineage>
</organism>
<dbReference type="EMBL" id="CP001157">
    <property type="protein sequence ID" value="ACO79489.1"/>
    <property type="molecule type" value="Genomic_DNA"/>
</dbReference>
<reference evidence="1 2" key="1">
    <citation type="journal article" date="2009" name="J. Bacteriol.">
        <title>Genome sequence of Azotobacter vinelandii, an obligate aerobe specialized to support diverse anaerobic metabolic processes.</title>
        <authorList>
            <person name="Setubal J.C."/>
            <person name="dos Santos P."/>
            <person name="Goldman B.S."/>
            <person name="Ertesvag H."/>
            <person name="Espin G."/>
            <person name="Rubio L.M."/>
            <person name="Valla S."/>
            <person name="Almeida N.F."/>
            <person name="Balasubramanian D."/>
            <person name="Cromes L."/>
            <person name="Curatti L."/>
            <person name="Du Z."/>
            <person name="Godsy E."/>
            <person name="Goodner B."/>
            <person name="Hellner-Burris K."/>
            <person name="Hernandez J.A."/>
            <person name="Houmiel K."/>
            <person name="Imperial J."/>
            <person name="Kennedy C."/>
            <person name="Larson T.J."/>
            <person name="Latreille P."/>
            <person name="Ligon L.S."/>
            <person name="Lu J."/>
            <person name="Maerk M."/>
            <person name="Miller N.M."/>
            <person name="Norton S."/>
            <person name="O'Carroll I.P."/>
            <person name="Paulsen I."/>
            <person name="Raulfs E.C."/>
            <person name="Roemer R."/>
            <person name="Rosser J."/>
            <person name="Segura D."/>
            <person name="Slater S."/>
            <person name="Stricklin S.L."/>
            <person name="Studholme D.J."/>
            <person name="Sun J."/>
            <person name="Viana C.J."/>
            <person name="Wallin E."/>
            <person name="Wang B."/>
            <person name="Wheeler C."/>
            <person name="Zhu H."/>
            <person name="Dean D.R."/>
            <person name="Dixon R."/>
            <person name="Wood D."/>
        </authorList>
    </citation>
    <scope>NUCLEOTIDE SEQUENCE [LARGE SCALE GENOMIC DNA]</scope>
    <source>
        <strain evidence="2">DJ / ATCC BAA-1303</strain>
    </source>
</reference>
<gene>
    <name evidence="1" type="ordered locus">Avin_33350</name>
</gene>
<dbReference type="HOGENOM" id="CLU_3323900_0_0_6"/>
<dbReference type="EnsemblBacteria" id="ACO79489">
    <property type="protein sequence ID" value="ACO79489"/>
    <property type="gene ID" value="Avin_33350"/>
</dbReference>
<dbReference type="Proteomes" id="UP000002424">
    <property type="component" value="Chromosome"/>
</dbReference>
<dbReference type="STRING" id="322710.Avin_33350"/>